<feature type="compositionally biased region" description="Basic and acidic residues" evidence="1">
    <location>
        <begin position="1"/>
        <end position="10"/>
    </location>
</feature>
<feature type="region of interest" description="Disordered" evidence="1">
    <location>
        <begin position="530"/>
        <end position="592"/>
    </location>
</feature>
<dbReference type="EMBL" id="CABFNS010000712">
    <property type="protein sequence ID" value="VUC23842.1"/>
    <property type="molecule type" value="Genomic_DNA"/>
</dbReference>
<evidence type="ECO:0000256" key="1">
    <source>
        <dbReference type="SAM" id="MobiDB-lite"/>
    </source>
</evidence>
<name>A0ABY6U1R3_BIOOC</name>
<evidence type="ECO:0000313" key="3">
    <source>
        <dbReference type="Proteomes" id="UP000766486"/>
    </source>
</evidence>
<organism evidence="2 3">
    <name type="scientific">Bionectria ochroleuca</name>
    <name type="common">Gliocladium roseum</name>
    <dbReference type="NCBI Taxonomy" id="29856"/>
    <lineage>
        <taxon>Eukaryota</taxon>
        <taxon>Fungi</taxon>
        <taxon>Dikarya</taxon>
        <taxon>Ascomycota</taxon>
        <taxon>Pezizomycotina</taxon>
        <taxon>Sordariomycetes</taxon>
        <taxon>Hypocreomycetidae</taxon>
        <taxon>Hypocreales</taxon>
        <taxon>Bionectriaceae</taxon>
        <taxon>Clonostachys</taxon>
    </lineage>
</organism>
<reference evidence="2 3" key="1">
    <citation type="submission" date="2019-06" db="EMBL/GenBank/DDBJ databases">
        <authorList>
            <person name="Broberg M."/>
        </authorList>
    </citation>
    <scope>NUCLEOTIDE SEQUENCE [LARGE SCALE GENOMIC DNA]</scope>
</reference>
<protein>
    <submittedName>
        <fullName evidence="2">Uncharacterized protein</fullName>
    </submittedName>
</protein>
<gene>
    <name evidence="2" type="ORF">CLO192961_LOCUS128040</name>
</gene>
<accession>A0ABY6U1R3</accession>
<feature type="region of interest" description="Disordered" evidence="1">
    <location>
        <begin position="1"/>
        <end position="53"/>
    </location>
</feature>
<comment type="caution">
    <text evidence="2">The sequence shown here is derived from an EMBL/GenBank/DDBJ whole genome shotgun (WGS) entry which is preliminary data.</text>
</comment>
<feature type="compositionally biased region" description="Basic and acidic residues" evidence="1">
    <location>
        <begin position="532"/>
        <end position="557"/>
    </location>
</feature>
<sequence>MPKKGDDRAVRQTSAPSQPSPAPEPTTKPKLGAAVRKPRLAPGPYRGATTRARAKMERNALQQVSMVRSVIPKISEKSPIATASSPPIHVSEVATAAPYPAYDTQGEAELGEMATIGADGRICSPLSARADVGRSSKPEALLGYAPTQLEQGASRDMRPQTSLQMTIDDSIVPQPSNIQTEAPGHSPDVVWAAEGEILLRPDGTDTEPRDEFTVKVSNNEAENKRWHEDAFARDSMQHIFWGKWEEIDSNVGIFQSIAFPCIVTAKVEWQYSGTSTKAKLLALTPKAERYFESELGGAVCLFEAWIWQLLVKNLFSPDCVDKWSGPEWVAFGKLDRAFRGDVTHADNPFNFYFHGAKERMARMLYMKHGSHVNTDRLKEVILTEIAPVTRYKEAPAGEASQLTAAVLESLDEMIKLAVNIDLIIIGCRYHVVVEMHHPVTGQSHGFLYEQQSTQMERFRAARAGSKRKRHHGRPVDLIMRPSVRAYGEKLRYSFGKNLGDVELVKPMVRRYNICAKRIPILVCVDQFPPNEATEHMDPDDRTDTEYHDSDAEEDRLALQEYVLANARAQREQREQKQRERDQEERQRGETGK</sequence>
<feature type="compositionally biased region" description="Basic and acidic residues" evidence="1">
    <location>
        <begin position="568"/>
        <end position="592"/>
    </location>
</feature>
<evidence type="ECO:0000313" key="2">
    <source>
        <dbReference type="EMBL" id="VUC23842.1"/>
    </source>
</evidence>
<dbReference type="Proteomes" id="UP000766486">
    <property type="component" value="Unassembled WGS sequence"/>
</dbReference>
<keyword evidence="3" id="KW-1185">Reference proteome</keyword>
<proteinExistence type="predicted"/>